<gene>
    <name evidence="2" type="ORF">rCG_30380</name>
</gene>
<proteinExistence type="predicted"/>
<protein>
    <submittedName>
        <fullName evidence="2">RCG30380, isoform CRA_b</fullName>
    </submittedName>
</protein>
<keyword evidence="1" id="KW-0732">Signal</keyword>
<evidence type="ECO:0000256" key="1">
    <source>
        <dbReference type="SAM" id="SignalP"/>
    </source>
</evidence>
<organism evidence="2 3">
    <name type="scientific">Rattus norvegicus</name>
    <name type="common">Rat</name>
    <dbReference type="NCBI Taxonomy" id="10116"/>
    <lineage>
        <taxon>Eukaryota</taxon>
        <taxon>Metazoa</taxon>
        <taxon>Chordata</taxon>
        <taxon>Craniata</taxon>
        <taxon>Vertebrata</taxon>
        <taxon>Euteleostomi</taxon>
        <taxon>Mammalia</taxon>
        <taxon>Eutheria</taxon>
        <taxon>Euarchontoglires</taxon>
        <taxon>Glires</taxon>
        <taxon>Rodentia</taxon>
        <taxon>Myomorpha</taxon>
        <taxon>Muroidea</taxon>
        <taxon>Muridae</taxon>
        <taxon>Murinae</taxon>
        <taxon>Rattus</taxon>
    </lineage>
</organism>
<dbReference type="Proteomes" id="UP000234681">
    <property type="component" value="Chromosome 5"/>
</dbReference>
<name>A6JFN6_RAT</name>
<dbReference type="AlphaFoldDB" id="A6JFN6"/>
<evidence type="ECO:0000313" key="3">
    <source>
        <dbReference type="Proteomes" id="UP000234681"/>
    </source>
</evidence>
<feature type="signal peptide" evidence="1">
    <location>
        <begin position="1"/>
        <end position="19"/>
    </location>
</feature>
<feature type="chain" id="PRO_5039891571" evidence="1">
    <location>
        <begin position="20"/>
        <end position="40"/>
    </location>
</feature>
<dbReference type="EMBL" id="CH473984">
    <property type="protein sequence ID" value="EDM11632.1"/>
    <property type="molecule type" value="Genomic_DNA"/>
</dbReference>
<reference evidence="3" key="1">
    <citation type="submission" date="2005-09" db="EMBL/GenBank/DDBJ databases">
        <authorList>
            <person name="Mural R.J."/>
            <person name="Li P.W."/>
            <person name="Adams M.D."/>
            <person name="Amanatides P.G."/>
            <person name="Baden-Tillson H."/>
            <person name="Barnstead M."/>
            <person name="Chin S.H."/>
            <person name="Dew I."/>
            <person name="Evans C.A."/>
            <person name="Ferriera S."/>
            <person name="Flanigan M."/>
            <person name="Fosler C."/>
            <person name="Glodek A."/>
            <person name="Gu Z."/>
            <person name="Holt R.A."/>
            <person name="Jennings D."/>
            <person name="Kraft C.L."/>
            <person name="Lu F."/>
            <person name="Nguyen T."/>
            <person name="Nusskern D.R."/>
            <person name="Pfannkoch C.M."/>
            <person name="Sitter C."/>
            <person name="Sutton G.G."/>
            <person name="Venter J.C."/>
            <person name="Wang Z."/>
            <person name="Woodage T."/>
            <person name="Zheng X.H."/>
            <person name="Zhong F."/>
        </authorList>
    </citation>
    <scope>NUCLEOTIDE SEQUENCE [LARGE SCALE GENOMIC DNA]</scope>
    <source>
        <strain>BN</strain>
        <strain evidence="3">Sprague-Dawley</strain>
    </source>
</reference>
<evidence type="ECO:0000313" key="2">
    <source>
        <dbReference type="EMBL" id="EDM11632.1"/>
    </source>
</evidence>
<sequence>MLWKRSILPVWLVTAPGTGLPLLANPEATNEPTCLIVDSM</sequence>
<accession>A6JFN6</accession>